<evidence type="ECO:0000313" key="4">
    <source>
        <dbReference type="Proteomes" id="UP000248395"/>
    </source>
</evidence>
<accession>A0A318JJ86</accession>
<evidence type="ECO:0000259" key="2">
    <source>
        <dbReference type="Pfam" id="PF24098"/>
    </source>
</evidence>
<proteinExistence type="predicted"/>
<dbReference type="Pfam" id="PF24098">
    <property type="entry name" value="DUF7380"/>
    <property type="match status" value="1"/>
</dbReference>
<feature type="domain" description="DUF4209" evidence="1">
    <location>
        <begin position="512"/>
        <end position="602"/>
    </location>
</feature>
<organism evidence="3 4">
    <name type="scientific">Aquitalea magnusonii</name>
    <dbReference type="NCBI Taxonomy" id="332411"/>
    <lineage>
        <taxon>Bacteria</taxon>
        <taxon>Pseudomonadati</taxon>
        <taxon>Pseudomonadota</taxon>
        <taxon>Betaproteobacteria</taxon>
        <taxon>Neisseriales</taxon>
        <taxon>Chromobacteriaceae</taxon>
        <taxon>Aquitalea</taxon>
    </lineage>
</organism>
<dbReference type="InterPro" id="IPR025209">
    <property type="entry name" value="DUF4209"/>
</dbReference>
<dbReference type="Proteomes" id="UP000248395">
    <property type="component" value="Unassembled WGS sequence"/>
</dbReference>
<dbReference type="InterPro" id="IPR055804">
    <property type="entry name" value="DUF7380"/>
</dbReference>
<dbReference type="EMBL" id="QJKC01000001">
    <property type="protein sequence ID" value="PXX51102.1"/>
    <property type="molecule type" value="Genomic_DNA"/>
</dbReference>
<protein>
    <submittedName>
        <fullName evidence="3">Uncharacterized protein DUF4209</fullName>
    </submittedName>
</protein>
<sequence length="608" mass="68002">MAYLCYPAEIIVTTAHLVESDWQNSQVNVESYDALARTFSTAAISAMGRNEVGPGKVLWLLADVCSMRLSPMSVNDVFVESISPIGSRIVRPSDFSTEDFHLFQTVATSASNPYLKARLHDILWSTREPRDIKDAWSAIDSYLQIPLNSDAWREDGFMCWQRAVKLGLGPGRGKNGLVEVLEQKLSLAFQSATPSDWFVARDLAELLGYFSLDINSKKSIAEKLESLANSFDDGQSPVAPMIAGMLYAKSETWFTKIKESTRAATVTAKRAETYVCEAKMRLASPHPSHAVAAGFYERAIQTYRSIPRGERARFSGDERIAELRTMMGAASKYAVGEMRKIGGESIELSDEICAAQNIIRGKCAVEGMLTFINLVPQADEIKLREQILEQLRQPFLLHTIPRTLVNKDGRVQAKLSGLDTRVDPSESCNNGIVHHEVLRAYRFERSFYVVSMILPALEILYAEHQLTEADFVEIVSQSPIVPAGRVRVFAMALYSGFKHDFVTALHILAPQLEYLVRYQLKLRGALTTNLDSSGEETENSLNTLLKLPEIASVFSGNHLFELQALFADPWGCNFRNHIAHGLLDEDECQSAEAVYAWWFCLRLILRPI</sequence>
<gene>
    <name evidence="3" type="ORF">DFR38_101163</name>
</gene>
<feature type="domain" description="DUF7380" evidence="2">
    <location>
        <begin position="11"/>
        <end position="169"/>
    </location>
</feature>
<dbReference type="AlphaFoldDB" id="A0A318JJ86"/>
<dbReference type="RefSeq" id="WP_161968923.1">
    <property type="nucleotide sequence ID" value="NZ_LNQU01000033.1"/>
</dbReference>
<reference evidence="3 4" key="1">
    <citation type="submission" date="2018-05" db="EMBL/GenBank/DDBJ databases">
        <title>Genomic Encyclopedia of Type Strains, Phase IV (KMG-IV): sequencing the most valuable type-strain genomes for metagenomic binning, comparative biology and taxonomic classification.</title>
        <authorList>
            <person name="Goeker M."/>
        </authorList>
    </citation>
    <scope>NUCLEOTIDE SEQUENCE [LARGE SCALE GENOMIC DNA]</scope>
    <source>
        <strain evidence="3 4">DSM 25134</strain>
    </source>
</reference>
<name>A0A318JJ86_9NEIS</name>
<keyword evidence="4" id="KW-1185">Reference proteome</keyword>
<evidence type="ECO:0000259" key="1">
    <source>
        <dbReference type="Pfam" id="PF13910"/>
    </source>
</evidence>
<comment type="caution">
    <text evidence="3">The sequence shown here is derived from an EMBL/GenBank/DDBJ whole genome shotgun (WGS) entry which is preliminary data.</text>
</comment>
<dbReference type="Pfam" id="PF13910">
    <property type="entry name" value="DUF4209"/>
    <property type="match status" value="1"/>
</dbReference>
<evidence type="ECO:0000313" key="3">
    <source>
        <dbReference type="EMBL" id="PXX51102.1"/>
    </source>
</evidence>